<feature type="compositionally biased region" description="Basic and acidic residues" evidence="1">
    <location>
        <begin position="167"/>
        <end position="207"/>
    </location>
</feature>
<dbReference type="PANTHER" id="PTHR15606:SF4">
    <property type="entry name" value="DNAJ HOMOLOG SUBFAMILY C MEMBER 8"/>
    <property type="match status" value="1"/>
</dbReference>
<dbReference type="PRINTS" id="PR00625">
    <property type="entry name" value="JDOMAIN"/>
</dbReference>
<dbReference type="SMART" id="SM00271">
    <property type="entry name" value="DnaJ"/>
    <property type="match status" value="1"/>
</dbReference>
<dbReference type="InterPro" id="IPR001623">
    <property type="entry name" value="DnaJ_domain"/>
</dbReference>
<dbReference type="GO" id="GO:0005634">
    <property type="term" value="C:nucleus"/>
    <property type="evidence" value="ECO:0007669"/>
    <property type="project" value="TreeGrafter"/>
</dbReference>
<protein>
    <submittedName>
        <fullName evidence="4">DnaJ homolog subfamily C member 8</fullName>
    </submittedName>
</protein>
<dbReference type="InterPro" id="IPR042858">
    <property type="entry name" value="DNAJC8"/>
</dbReference>
<feature type="region of interest" description="Disordered" evidence="1">
    <location>
        <begin position="167"/>
        <end position="233"/>
    </location>
</feature>
<evidence type="ECO:0000259" key="2">
    <source>
        <dbReference type="PROSITE" id="PS50076"/>
    </source>
</evidence>
<gene>
    <name evidence="4" type="primary">LOC100899136</name>
</gene>
<dbReference type="CDD" id="cd06257">
    <property type="entry name" value="DnaJ"/>
    <property type="match status" value="1"/>
</dbReference>
<feature type="domain" description="J" evidence="2">
    <location>
        <begin position="49"/>
        <end position="107"/>
    </location>
</feature>
<accession>A0AAJ6VYL6</accession>
<keyword evidence="3" id="KW-1185">Reference proteome</keyword>
<dbReference type="GeneID" id="100899136"/>
<organism evidence="3 4">
    <name type="scientific">Galendromus occidentalis</name>
    <name type="common">western predatory mite</name>
    <dbReference type="NCBI Taxonomy" id="34638"/>
    <lineage>
        <taxon>Eukaryota</taxon>
        <taxon>Metazoa</taxon>
        <taxon>Ecdysozoa</taxon>
        <taxon>Arthropoda</taxon>
        <taxon>Chelicerata</taxon>
        <taxon>Arachnida</taxon>
        <taxon>Acari</taxon>
        <taxon>Parasitiformes</taxon>
        <taxon>Mesostigmata</taxon>
        <taxon>Gamasina</taxon>
        <taxon>Phytoseioidea</taxon>
        <taxon>Phytoseiidae</taxon>
        <taxon>Typhlodrominae</taxon>
        <taxon>Galendromus</taxon>
    </lineage>
</organism>
<dbReference type="AlphaFoldDB" id="A0AAJ6VYL6"/>
<feature type="compositionally biased region" description="Basic residues" evidence="1">
    <location>
        <begin position="215"/>
        <end position="227"/>
    </location>
</feature>
<dbReference type="RefSeq" id="XP_003744264.1">
    <property type="nucleotide sequence ID" value="XM_003744216.1"/>
</dbReference>
<dbReference type="Gene3D" id="1.10.287.110">
    <property type="entry name" value="DnaJ domain"/>
    <property type="match status" value="1"/>
</dbReference>
<dbReference type="PROSITE" id="PS50076">
    <property type="entry name" value="DNAJ_2"/>
    <property type="match status" value="1"/>
</dbReference>
<dbReference type="Proteomes" id="UP000694867">
    <property type="component" value="Unplaced"/>
</dbReference>
<evidence type="ECO:0000313" key="3">
    <source>
        <dbReference type="Proteomes" id="UP000694867"/>
    </source>
</evidence>
<evidence type="ECO:0000256" key="1">
    <source>
        <dbReference type="SAM" id="MobiDB-lite"/>
    </source>
</evidence>
<proteinExistence type="predicted"/>
<dbReference type="Pfam" id="PF00226">
    <property type="entry name" value="DnaJ"/>
    <property type="match status" value="1"/>
</dbReference>
<name>A0AAJ6VYL6_9ACAR</name>
<dbReference type="SUPFAM" id="SSF46565">
    <property type="entry name" value="Chaperone J-domain"/>
    <property type="match status" value="1"/>
</dbReference>
<dbReference type="InterPro" id="IPR036869">
    <property type="entry name" value="J_dom_sf"/>
</dbReference>
<dbReference type="KEGG" id="goe:100899136"/>
<reference evidence="4" key="1">
    <citation type="submission" date="2025-08" db="UniProtKB">
        <authorList>
            <consortium name="RefSeq"/>
        </authorList>
    </citation>
    <scope>IDENTIFICATION</scope>
</reference>
<dbReference type="PANTHER" id="PTHR15606">
    <property type="entry name" value="DNAJ HOMOLOG SUBFAMILY C MEMBER 8/LIPOPOLYSACCHARIDE SPECIFIC RESPONSE-7-RELATED"/>
    <property type="match status" value="1"/>
</dbReference>
<sequence length="233" mass="27184">MAGGSAMDETVMSQFLSEVKSIEEKDSKMTSGTQIDRLLRPGATYFNLNPFEVLQIDTGASLEDIKKRYRQLSILLHPDKNPNDQERAQQAFDIVKKANEALKDEKMRAKALAIVEEATEMANAQIADKRKKAKGEKIPEDNPEEYKKAIYVQTTKLFVELERKRRSLEEKDQVERKRKREKELEDQEKRKDESEWQKNFEESREGRVSSWQSFTKKKKSKALKPPKTKMENR</sequence>
<evidence type="ECO:0000313" key="4">
    <source>
        <dbReference type="RefSeq" id="XP_003744264.1"/>
    </source>
</evidence>